<dbReference type="EMBL" id="CP042425">
    <property type="protein sequence ID" value="QEL18979.1"/>
    <property type="molecule type" value="Genomic_DNA"/>
</dbReference>
<proteinExistence type="predicted"/>
<organism evidence="2 3">
    <name type="scientific">Limnoglobus roseus</name>
    <dbReference type="NCBI Taxonomy" id="2598579"/>
    <lineage>
        <taxon>Bacteria</taxon>
        <taxon>Pseudomonadati</taxon>
        <taxon>Planctomycetota</taxon>
        <taxon>Planctomycetia</taxon>
        <taxon>Gemmatales</taxon>
        <taxon>Gemmataceae</taxon>
        <taxon>Limnoglobus</taxon>
    </lineage>
</organism>
<sequence>MSTPATPEPEDEDLVAYLDGELGDAESHAVESKLAADEEARRKAERLQKTFDLLDYLPKTEPSPHFASRTLTQINPLAAAPAPPAADARPSSSQPAPVFAPSGQSQPFPPARSGGWKVAPWFAALLISAAGGYFFHLLAKPHLEALAPARRTSEQVRLLERLPLFLGADDLDFVKQLDHPDFFGETDHDDGRASAETWTSAELVQLENLFKDFPPARQQQLRKLDEELAQQDSVGQAHLLAVLERYAIWLDRLPDNYRREVLIAPAAVERLDVIRVVKARLWRESLPAAVRDRIQQAEGPAREQLIADRKQQDSKRKLLWDLAKQEWASIRADRRPWPFENEALTKQVEEYVDKTLKPRLTNPERADLEQIRKEVAASPDWIKWYAYGNVITRMIDLHPMYPEAASGKVVKTASDLPKPFLMQLAKNGGLARRQLVNHPASGKWPDFAEAVWKEANELKVPIPSSVTLGPNKPAEYVPAVREFLENDLSRRLTKPERDELSKLESGAWPDHSRKVLDLAKKYDLTVPGVSLPGEAAKWDQVYRNRPARR</sequence>
<feature type="region of interest" description="Disordered" evidence="1">
    <location>
        <begin position="80"/>
        <end position="111"/>
    </location>
</feature>
<keyword evidence="3" id="KW-1185">Reference proteome</keyword>
<dbReference type="InterPro" id="IPR041916">
    <property type="entry name" value="Anti_sigma_zinc_sf"/>
</dbReference>
<evidence type="ECO:0000313" key="3">
    <source>
        <dbReference type="Proteomes" id="UP000324974"/>
    </source>
</evidence>
<gene>
    <name evidence="2" type="ORF">PX52LOC_06029</name>
</gene>
<dbReference type="OrthoDB" id="212532at2"/>
<evidence type="ECO:0000313" key="2">
    <source>
        <dbReference type="EMBL" id="QEL18979.1"/>
    </source>
</evidence>
<feature type="compositionally biased region" description="Low complexity" evidence="1">
    <location>
        <begin position="80"/>
        <end position="97"/>
    </location>
</feature>
<dbReference type="Gene3D" id="1.10.10.1320">
    <property type="entry name" value="Anti-sigma factor, zinc-finger domain"/>
    <property type="match status" value="1"/>
</dbReference>
<evidence type="ECO:0000256" key="1">
    <source>
        <dbReference type="SAM" id="MobiDB-lite"/>
    </source>
</evidence>
<reference evidence="3" key="1">
    <citation type="submission" date="2019-08" db="EMBL/GenBank/DDBJ databases">
        <title>Limnoglobus roseus gen. nov., sp. nov., a novel freshwater planctomycete with a giant genome from the family Gemmataceae.</title>
        <authorList>
            <person name="Kulichevskaya I.S."/>
            <person name="Naumoff D.G."/>
            <person name="Miroshnikov K."/>
            <person name="Ivanova A."/>
            <person name="Philippov D.A."/>
            <person name="Hakobyan A."/>
            <person name="Rijpstra I.C."/>
            <person name="Sinninghe Damste J.S."/>
            <person name="Liesack W."/>
            <person name="Dedysh S.N."/>
        </authorList>
    </citation>
    <scope>NUCLEOTIDE SEQUENCE [LARGE SCALE GENOMIC DNA]</scope>
    <source>
        <strain evidence="3">PX52</strain>
    </source>
</reference>
<protein>
    <submittedName>
        <fullName evidence="2">Uncharacterized protein</fullName>
    </submittedName>
</protein>
<dbReference type="Proteomes" id="UP000324974">
    <property type="component" value="Chromosome"/>
</dbReference>
<dbReference type="RefSeq" id="WP_149113424.1">
    <property type="nucleotide sequence ID" value="NZ_CP042425.1"/>
</dbReference>
<name>A0A5C1AHR5_9BACT</name>
<dbReference type="AlphaFoldDB" id="A0A5C1AHR5"/>
<accession>A0A5C1AHR5</accession>
<dbReference type="KEGG" id="lrs:PX52LOC_06029"/>